<dbReference type="Proteomes" id="UP000274922">
    <property type="component" value="Unassembled WGS sequence"/>
</dbReference>
<reference evidence="4" key="1">
    <citation type="journal article" date="2018" name="Nat. Microbiol.">
        <title>Leveraging single-cell genomics to expand the fungal tree of life.</title>
        <authorList>
            <person name="Ahrendt S.R."/>
            <person name="Quandt C.A."/>
            <person name="Ciobanu D."/>
            <person name="Clum A."/>
            <person name="Salamov A."/>
            <person name="Andreopoulos B."/>
            <person name="Cheng J.F."/>
            <person name="Woyke T."/>
            <person name="Pelin A."/>
            <person name="Henrissat B."/>
            <person name="Reynolds N.K."/>
            <person name="Benny G.L."/>
            <person name="Smith M.E."/>
            <person name="James T.Y."/>
            <person name="Grigoriev I.V."/>
        </authorList>
    </citation>
    <scope>NUCLEOTIDE SEQUENCE [LARGE SCALE GENOMIC DNA]</scope>
    <source>
        <strain evidence="4">ATCC 52028</strain>
    </source>
</reference>
<keyword evidence="2" id="KW-0732">Signal</keyword>
<evidence type="ECO:0008006" key="5">
    <source>
        <dbReference type="Google" id="ProtNLM"/>
    </source>
</evidence>
<dbReference type="EMBL" id="ML014384">
    <property type="protein sequence ID" value="RKO98661.1"/>
    <property type="molecule type" value="Genomic_DNA"/>
</dbReference>
<dbReference type="AlphaFoldDB" id="A0A4P9WYS6"/>
<feature type="compositionally biased region" description="Low complexity" evidence="1">
    <location>
        <begin position="537"/>
        <end position="546"/>
    </location>
</feature>
<gene>
    <name evidence="3" type="ORF">CXG81DRAFT_28535</name>
</gene>
<evidence type="ECO:0000313" key="4">
    <source>
        <dbReference type="Proteomes" id="UP000274922"/>
    </source>
</evidence>
<name>A0A4P9WYS6_9FUNG</name>
<evidence type="ECO:0000256" key="2">
    <source>
        <dbReference type="SAM" id="SignalP"/>
    </source>
</evidence>
<feature type="signal peptide" evidence="2">
    <location>
        <begin position="1"/>
        <end position="15"/>
    </location>
</feature>
<feature type="compositionally biased region" description="Polar residues" evidence="1">
    <location>
        <begin position="565"/>
        <end position="590"/>
    </location>
</feature>
<accession>A0A4P9WYS6</accession>
<feature type="compositionally biased region" description="Pro residues" evidence="1">
    <location>
        <begin position="547"/>
        <end position="558"/>
    </location>
</feature>
<feature type="compositionally biased region" description="Low complexity" evidence="1">
    <location>
        <begin position="497"/>
        <end position="506"/>
    </location>
</feature>
<dbReference type="SUPFAM" id="SSF49562">
    <property type="entry name" value="C2 domain (Calcium/lipid-binding domain, CaLB)"/>
    <property type="match status" value="1"/>
</dbReference>
<keyword evidence="4" id="KW-1185">Reference proteome</keyword>
<feature type="region of interest" description="Disordered" evidence="1">
    <location>
        <begin position="521"/>
        <end position="603"/>
    </location>
</feature>
<dbReference type="STRING" id="1555241.A0A4P9WYS6"/>
<sequence>MLLVSLAACLTSVVAFPATAHEAVQPPRADAPPFAGHDAARRPSLLRLHLSSDMPAMPWAPGATRHHDHVAGPSILWDPLVASLEFAASQRNIPLHPVAHALAGSIEMHPSAETKADHDHNGDQDHDGEDDIENVHAQETTVAQEVNEAKEAKKVKALNAANAANEANEALNDPQKEHVKVQKLAAEGVDELSASAATEDLLANGTSLRATPTQATAASDIGPTAVGPPATGTGTEMPTTTSAFVIHTPFAEDVSSEPGDVQPTVLMSPTALTVAPEPTPAEVLAPYTVFPLPLATLSIEEAASSSIAQLMASTTKRDLSPWSIPSSMPSDVRAVFETIPTLGPDVNGPRGPQYSRSLRVFVIDVAGLHLTALTRSNRPRVWVTYNGISLRTDGVGSGNSAVYDELFEFPRFYPRESLRFGVANGEDPVHAVFATGTVLASVLSTREETINVPLSGLKNLVVRTSNGGILRIKAQIIEKVRKTRNRSSTVTFDHEPTSAVEGAAAAPPVASYTPTVAGEPTVATSATPAPAAPAPAPALAAAADHPSAPPKTAEPPRPSSSSSSADTVSLTKRSASPATATFMASATAPSRTDAPLASDGETRAGTTAAAALPSLAAHGAPLRGLPNSTALPPTAWAPRALDLAADPAATGRTVPTALPPQAAWAATSPPVADGTAGPLAAATHRATRTAPAGGTLAPVATWTPS</sequence>
<protein>
    <recommendedName>
        <fullName evidence="5">C2 domain-containing protein</fullName>
    </recommendedName>
</protein>
<organism evidence="3 4">
    <name type="scientific">Caulochytrium protostelioides</name>
    <dbReference type="NCBI Taxonomy" id="1555241"/>
    <lineage>
        <taxon>Eukaryota</taxon>
        <taxon>Fungi</taxon>
        <taxon>Fungi incertae sedis</taxon>
        <taxon>Chytridiomycota</taxon>
        <taxon>Chytridiomycota incertae sedis</taxon>
        <taxon>Chytridiomycetes</taxon>
        <taxon>Caulochytriales</taxon>
        <taxon>Caulochytriaceae</taxon>
        <taxon>Caulochytrium</taxon>
    </lineage>
</organism>
<feature type="region of interest" description="Disordered" evidence="1">
    <location>
        <begin position="483"/>
        <end position="506"/>
    </location>
</feature>
<feature type="chain" id="PRO_5020807927" description="C2 domain-containing protein" evidence="2">
    <location>
        <begin position="16"/>
        <end position="705"/>
    </location>
</feature>
<evidence type="ECO:0000313" key="3">
    <source>
        <dbReference type="EMBL" id="RKO98661.1"/>
    </source>
</evidence>
<proteinExistence type="predicted"/>
<evidence type="ECO:0000256" key="1">
    <source>
        <dbReference type="SAM" id="MobiDB-lite"/>
    </source>
</evidence>
<dbReference type="InterPro" id="IPR035892">
    <property type="entry name" value="C2_domain_sf"/>
</dbReference>